<gene>
    <name evidence="2" type="ORF">INT46_008027</name>
</gene>
<organism evidence="2 3">
    <name type="scientific">Mucor plumbeus</name>
    <dbReference type="NCBI Taxonomy" id="97098"/>
    <lineage>
        <taxon>Eukaryota</taxon>
        <taxon>Fungi</taxon>
        <taxon>Fungi incertae sedis</taxon>
        <taxon>Mucoromycota</taxon>
        <taxon>Mucoromycotina</taxon>
        <taxon>Mucoromycetes</taxon>
        <taxon>Mucorales</taxon>
        <taxon>Mucorineae</taxon>
        <taxon>Mucoraceae</taxon>
        <taxon>Mucor</taxon>
    </lineage>
</organism>
<dbReference type="AlphaFoldDB" id="A0A8H7R4P4"/>
<proteinExistence type="predicted"/>
<sequence length="79" mass="8388">MQIKLFLSLISFVYLVSTVVYAASEAGYNDVYDASGADYNGVYAVSGADYNGVYADTPLTLDLITTVDASVDAVVGEFK</sequence>
<feature type="chain" id="PRO_5034254043" evidence="1">
    <location>
        <begin position="23"/>
        <end position="79"/>
    </location>
</feature>
<dbReference type="Proteomes" id="UP000650833">
    <property type="component" value="Unassembled WGS sequence"/>
</dbReference>
<evidence type="ECO:0000313" key="2">
    <source>
        <dbReference type="EMBL" id="KAG2203830.1"/>
    </source>
</evidence>
<dbReference type="EMBL" id="JAEPRC010000216">
    <property type="protein sequence ID" value="KAG2203830.1"/>
    <property type="molecule type" value="Genomic_DNA"/>
</dbReference>
<keyword evidence="3" id="KW-1185">Reference proteome</keyword>
<evidence type="ECO:0000313" key="3">
    <source>
        <dbReference type="Proteomes" id="UP000650833"/>
    </source>
</evidence>
<keyword evidence="1" id="KW-0732">Signal</keyword>
<name>A0A8H7R4P4_9FUNG</name>
<feature type="signal peptide" evidence="1">
    <location>
        <begin position="1"/>
        <end position="22"/>
    </location>
</feature>
<protein>
    <submittedName>
        <fullName evidence="2">Uncharacterized protein</fullName>
    </submittedName>
</protein>
<comment type="caution">
    <text evidence="2">The sequence shown here is derived from an EMBL/GenBank/DDBJ whole genome shotgun (WGS) entry which is preliminary data.</text>
</comment>
<evidence type="ECO:0000256" key="1">
    <source>
        <dbReference type="SAM" id="SignalP"/>
    </source>
</evidence>
<accession>A0A8H7R4P4</accession>
<reference evidence="2" key="1">
    <citation type="submission" date="2020-12" db="EMBL/GenBank/DDBJ databases">
        <title>Metabolic potential, ecology and presence of endohyphal bacteria is reflected in genomic diversity of Mucoromycotina.</title>
        <authorList>
            <person name="Muszewska A."/>
            <person name="Okrasinska A."/>
            <person name="Steczkiewicz K."/>
            <person name="Drgas O."/>
            <person name="Orlowska M."/>
            <person name="Perlinska-Lenart U."/>
            <person name="Aleksandrzak-Piekarczyk T."/>
            <person name="Szatraj K."/>
            <person name="Zielenkiewicz U."/>
            <person name="Pilsyk S."/>
            <person name="Malc E."/>
            <person name="Mieczkowski P."/>
            <person name="Kruszewska J.S."/>
            <person name="Biernat P."/>
            <person name="Pawlowska J."/>
        </authorList>
    </citation>
    <scope>NUCLEOTIDE SEQUENCE</scope>
    <source>
        <strain evidence="2">CBS 226.32</strain>
    </source>
</reference>